<protein>
    <submittedName>
        <fullName evidence="1">8394_t:CDS:1</fullName>
    </submittedName>
</protein>
<sequence length="310" mass="36145">MLRDNIQNNVESISLKDLSEYVTESIKNLEPNTGLFLIMQVEITDIFIMDNQSFKMLANMIAHNIEEGDAPRLLTCHKNVSTFYFGCSQFYELARDCKESNRQRMNHFDCHGKLIIKIDIPVSKVIIKLKHNIIYEIPVNITTPMEIKQAIIENLNLDPTQLRIYFHDRFDISKITMQQIHYCRANGYELCYELINSQIIAIGFTIPLFKNKQLVTEVHCDVTYKTAKGASEDDSQNENRTYALSAKATWPEANIQLCLWHLEKALSLKLKSKKKVQCIYYQVENAIAEFDFINPDFKPNLENCKFEYYK</sequence>
<comment type="caution">
    <text evidence="1">The sequence shown here is derived from an EMBL/GenBank/DDBJ whole genome shotgun (WGS) entry which is preliminary data.</text>
</comment>
<dbReference type="Proteomes" id="UP000789901">
    <property type="component" value="Unassembled WGS sequence"/>
</dbReference>
<organism evidence="1 2">
    <name type="scientific">Gigaspora margarita</name>
    <dbReference type="NCBI Taxonomy" id="4874"/>
    <lineage>
        <taxon>Eukaryota</taxon>
        <taxon>Fungi</taxon>
        <taxon>Fungi incertae sedis</taxon>
        <taxon>Mucoromycota</taxon>
        <taxon>Glomeromycotina</taxon>
        <taxon>Glomeromycetes</taxon>
        <taxon>Diversisporales</taxon>
        <taxon>Gigasporaceae</taxon>
        <taxon>Gigaspora</taxon>
    </lineage>
</organism>
<evidence type="ECO:0000313" key="2">
    <source>
        <dbReference type="Proteomes" id="UP000789901"/>
    </source>
</evidence>
<accession>A0ABN7WE46</accession>
<keyword evidence="2" id="KW-1185">Reference proteome</keyword>
<name>A0ABN7WE46_GIGMA</name>
<dbReference type="EMBL" id="CAJVQB010040446">
    <property type="protein sequence ID" value="CAG8828402.1"/>
    <property type="molecule type" value="Genomic_DNA"/>
</dbReference>
<gene>
    <name evidence="1" type="ORF">GMARGA_LOCUS29686</name>
</gene>
<evidence type="ECO:0000313" key="1">
    <source>
        <dbReference type="EMBL" id="CAG8828402.1"/>
    </source>
</evidence>
<feature type="non-terminal residue" evidence="1">
    <location>
        <position position="310"/>
    </location>
</feature>
<reference evidence="1 2" key="1">
    <citation type="submission" date="2021-06" db="EMBL/GenBank/DDBJ databases">
        <authorList>
            <person name="Kallberg Y."/>
            <person name="Tangrot J."/>
            <person name="Rosling A."/>
        </authorList>
    </citation>
    <scope>NUCLEOTIDE SEQUENCE [LARGE SCALE GENOMIC DNA]</scope>
    <source>
        <strain evidence="1 2">120-4 pot B 10/14</strain>
    </source>
</reference>
<proteinExistence type="predicted"/>